<name>A0A4Q0RYR0_9BRAD</name>
<gene>
    <name evidence="1" type="ORF">XH99_25750</name>
</gene>
<evidence type="ECO:0000313" key="2">
    <source>
        <dbReference type="Proteomes" id="UP000289546"/>
    </source>
</evidence>
<proteinExistence type="predicted"/>
<sequence>MTASKILERKAKFASLAVEEFSKAKDENHMNAALNTLRELATEEPALELKLTETIKNLLDASELSPFTIAVMERQMELTPDDHELRFKLAHKQSESGYEDIALHHYGKIPRGDRDSGTWNNMAVAADDLGLPVKSVEFYKRAATMGNTLAMSNLANKLIKSGFLELAREQCIKALAEPTPHENVGHSFASLSSVEADEQLRQKEILAAVEGRLTHLRKVGRAATLETPAHIAEDWLGPQCTFKLSRQADQLSLVGQYETPVGGLLSALTSSIGDSGGIAGASQQKAKFKYCVKISGQIRGFAVVGDCKRERDGASLLQGAGELKTFMILSDEGDEFTVIENANSSSPTVYSLKRQ</sequence>
<organism evidence="1 2">
    <name type="scientific">Bradyrhizobium nanningense</name>
    <dbReference type="NCBI Taxonomy" id="1325118"/>
    <lineage>
        <taxon>Bacteria</taxon>
        <taxon>Pseudomonadati</taxon>
        <taxon>Pseudomonadota</taxon>
        <taxon>Alphaproteobacteria</taxon>
        <taxon>Hyphomicrobiales</taxon>
        <taxon>Nitrobacteraceae</taxon>
        <taxon>Bradyrhizobium</taxon>
    </lineage>
</organism>
<dbReference type="RefSeq" id="WP_128920710.1">
    <property type="nucleotide sequence ID" value="NZ_LBJC01000033.1"/>
</dbReference>
<reference evidence="1 2" key="1">
    <citation type="submission" date="2015-04" db="EMBL/GenBank/DDBJ databases">
        <title>Comparative genomics of rhizobia nodulating Arachis hypogaea in China.</title>
        <authorList>
            <person name="Li Y."/>
        </authorList>
    </citation>
    <scope>NUCLEOTIDE SEQUENCE [LARGE SCALE GENOMIC DNA]</scope>
    <source>
        <strain evidence="1 2">CCBAU 51757</strain>
    </source>
</reference>
<dbReference type="AlphaFoldDB" id="A0A4Q0RYR0"/>
<dbReference type="Gene3D" id="1.25.40.10">
    <property type="entry name" value="Tetratricopeptide repeat domain"/>
    <property type="match status" value="1"/>
</dbReference>
<dbReference type="SUPFAM" id="SSF48452">
    <property type="entry name" value="TPR-like"/>
    <property type="match status" value="1"/>
</dbReference>
<evidence type="ECO:0000313" key="1">
    <source>
        <dbReference type="EMBL" id="RXH25417.1"/>
    </source>
</evidence>
<dbReference type="InterPro" id="IPR011990">
    <property type="entry name" value="TPR-like_helical_dom_sf"/>
</dbReference>
<accession>A0A4Q0RYR0</accession>
<dbReference type="EMBL" id="LBJQ01000086">
    <property type="protein sequence ID" value="RXH25417.1"/>
    <property type="molecule type" value="Genomic_DNA"/>
</dbReference>
<keyword evidence="2" id="KW-1185">Reference proteome</keyword>
<protein>
    <submittedName>
        <fullName evidence="1">Uncharacterized protein</fullName>
    </submittedName>
</protein>
<dbReference type="OrthoDB" id="6193797at2"/>
<dbReference type="Proteomes" id="UP000289546">
    <property type="component" value="Unassembled WGS sequence"/>
</dbReference>
<comment type="caution">
    <text evidence="1">The sequence shown here is derived from an EMBL/GenBank/DDBJ whole genome shotgun (WGS) entry which is preliminary data.</text>
</comment>